<dbReference type="SUPFAM" id="SSF56059">
    <property type="entry name" value="Glutathione synthetase ATP-binding domain-like"/>
    <property type="match status" value="1"/>
</dbReference>
<reference evidence="3 4" key="1">
    <citation type="submission" date="2020-04" db="EMBL/GenBank/DDBJ databases">
        <title>Nesterenkonia sp. nov., isolated from marine sediment.</title>
        <authorList>
            <person name="Zhang G."/>
        </authorList>
    </citation>
    <scope>NUCLEOTIDE SEQUENCE [LARGE SCALE GENOMIC DNA]</scope>
    <source>
        <strain evidence="3 4">MY13</strain>
    </source>
</reference>
<accession>A0A7X8TKJ9</accession>
<dbReference type="AlphaFoldDB" id="A0A7X8TKJ9"/>
<evidence type="ECO:0000259" key="2">
    <source>
        <dbReference type="PROSITE" id="PS50975"/>
    </source>
</evidence>
<keyword evidence="1" id="KW-0547">Nucleotide-binding</keyword>
<proteinExistence type="predicted"/>
<name>A0A7X8TKJ9_9MICC</name>
<evidence type="ECO:0000256" key="1">
    <source>
        <dbReference type="PROSITE-ProRule" id="PRU00409"/>
    </source>
</evidence>
<evidence type="ECO:0000313" key="3">
    <source>
        <dbReference type="EMBL" id="NLS10052.1"/>
    </source>
</evidence>
<dbReference type="PROSITE" id="PS50975">
    <property type="entry name" value="ATP_GRASP"/>
    <property type="match status" value="1"/>
</dbReference>
<sequence>MNDAARPVGQFITEQVLPQWEDLNAYRSVYTHNQAMNVMLNRHGIRTHQFGGSRVAFLYNGSVVGGRQVRLTTLISDQAAEATASKTLSRAYWSSAGLPVIETHRFAQGEDAQASKLICKGRSWVVKLDSARYGRGVSLPVVSKEEFTHAWQKARANLPQDGRVSQELLLEKFYDGINLRFFVIAGQAWAALLRTPLFVLGDGHKTVHQLLEESFEHRRRHVALRRALPEINERLLSPRAPRLTDIPQKGDLHILNEVTNMPRGSLPLDVTREVSEDLKALAEQAAAAIPGLGMTCIDLLTTRLDSATDAVLLDADCRASMGPHRYPAFGRGRRLASVVARQTRLRAEYWDKPIRPAQVRSDDDNEDDD</sequence>
<keyword evidence="4" id="KW-1185">Reference proteome</keyword>
<keyword evidence="1" id="KW-0067">ATP-binding</keyword>
<dbReference type="GO" id="GO:0005524">
    <property type="term" value="F:ATP binding"/>
    <property type="evidence" value="ECO:0007669"/>
    <property type="project" value="UniProtKB-UniRule"/>
</dbReference>
<gene>
    <name evidence="3" type="ORF">HGQ17_08580</name>
</gene>
<dbReference type="RefSeq" id="WP_168887541.1">
    <property type="nucleotide sequence ID" value="NZ_JABAHY010000007.1"/>
</dbReference>
<comment type="caution">
    <text evidence="3">The sequence shown here is derived from an EMBL/GenBank/DDBJ whole genome shotgun (WGS) entry which is preliminary data.</text>
</comment>
<dbReference type="InterPro" id="IPR011761">
    <property type="entry name" value="ATP-grasp"/>
</dbReference>
<protein>
    <recommendedName>
        <fullName evidence="2">ATP-grasp domain-containing protein</fullName>
    </recommendedName>
</protein>
<dbReference type="Gene3D" id="3.30.470.20">
    <property type="entry name" value="ATP-grasp fold, B domain"/>
    <property type="match status" value="1"/>
</dbReference>
<dbReference type="EMBL" id="JABAHY010000007">
    <property type="protein sequence ID" value="NLS10052.1"/>
    <property type="molecule type" value="Genomic_DNA"/>
</dbReference>
<dbReference type="Proteomes" id="UP000523139">
    <property type="component" value="Unassembled WGS sequence"/>
</dbReference>
<feature type="domain" description="ATP-grasp" evidence="2">
    <location>
        <begin position="90"/>
        <end position="344"/>
    </location>
</feature>
<evidence type="ECO:0000313" key="4">
    <source>
        <dbReference type="Proteomes" id="UP000523139"/>
    </source>
</evidence>
<organism evidence="3 4">
    <name type="scientific">Nesterenkonia sedimenti</name>
    <dbReference type="NCBI Taxonomy" id="1463632"/>
    <lineage>
        <taxon>Bacteria</taxon>
        <taxon>Bacillati</taxon>
        <taxon>Actinomycetota</taxon>
        <taxon>Actinomycetes</taxon>
        <taxon>Micrococcales</taxon>
        <taxon>Micrococcaceae</taxon>
        <taxon>Nesterenkonia</taxon>
    </lineage>
</organism>
<dbReference type="GO" id="GO:0046872">
    <property type="term" value="F:metal ion binding"/>
    <property type="evidence" value="ECO:0007669"/>
    <property type="project" value="InterPro"/>
</dbReference>